<dbReference type="Pfam" id="PF02690">
    <property type="entry name" value="Na_Pi_cotrans"/>
    <property type="match status" value="2"/>
</dbReference>
<dbReference type="Ensembl" id="ENSGACT00000041836.1">
    <property type="protein sequence ID" value="ENSGACP00000051500.1"/>
    <property type="gene ID" value="ENSGACG00000015959.2"/>
</dbReference>
<keyword evidence="7" id="KW-0915">Sodium</keyword>
<dbReference type="Proteomes" id="UP000007635">
    <property type="component" value="Chromosome IX"/>
</dbReference>
<reference evidence="9" key="2">
    <citation type="submission" date="2025-08" db="UniProtKB">
        <authorList>
            <consortium name="Ensembl"/>
        </authorList>
    </citation>
    <scope>IDENTIFICATION</scope>
</reference>
<feature type="transmembrane region" description="Helical" evidence="8">
    <location>
        <begin position="380"/>
        <end position="401"/>
    </location>
</feature>
<proteinExistence type="inferred from homology"/>
<keyword evidence="5 8" id="KW-1133">Transmembrane helix</keyword>
<dbReference type="NCBIfam" id="TIGR01013">
    <property type="entry name" value="2a58"/>
    <property type="match status" value="1"/>
</dbReference>
<keyword evidence="7" id="KW-0406">Ion transport</keyword>
<dbReference type="AlphaFoldDB" id="A0AAQ4QKL8"/>
<evidence type="ECO:0000256" key="7">
    <source>
        <dbReference type="ARBA" id="ARBA00023201"/>
    </source>
</evidence>
<keyword evidence="4 8" id="KW-0812">Transmembrane</keyword>
<evidence type="ECO:0008006" key="11">
    <source>
        <dbReference type="Google" id="ProtNLM"/>
    </source>
</evidence>
<feature type="transmembrane region" description="Helical" evidence="8">
    <location>
        <begin position="450"/>
        <end position="471"/>
    </location>
</feature>
<keyword evidence="7" id="KW-0739">Sodium transport</keyword>
<protein>
    <recommendedName>
        <fullName evidence="11">Solute carrier family 34 member 2a</fullName>
    </recommendedName>
</protein>
<dbReference type="GeneTree" id="ENSGT00950000183177"/>
<feature type="transmembrane region" description="Helical" evidence="8">
    <location>
        <begin position="331"/>
        <end position="348"/>
    </location>
</feature>
<evidence type="ECO:0000256" key="5">
    <source>
        <dbReference type="ARBA" id="ARBA00022989"/>
    </source>
</evidence>
<organism evidence="9 10">
    <name type="scientific">Gasterosteus aculeatus aculeatus</name>
    <name type="common">three-spined stickleback</name>
    <dbReference type="NCBI Taxonomy" id="481459"/>
    <lineage>
        <taxon>Eukaryota</taxon>
        <taxon>Metazoa</taxon>
        <taxon>Chordata</taxon>
        <taxon>Craniata</taxon>
        <taxon>Vertebrata</taxon>
        <taxon>Euteleostomi</taxon>
        <taxon>Actinopterygii</taxon>
        <taxon>Neopterygii</taxon>
        <taxon>Teleostei</taxon>
        <taxon>Neoteleostei</taxon>
        <taxon>Acanthomorphata</taxon>
        <taxon>Eupercaria</taxon>
        <taxon>Perciformes</taxon>
        <taxon>Cottioidei</taxon>
        <taxon>Gasterosteales</taxon>
        <taxon>Gasterosteidae</taxon>
        <taxon>Gasterosteus</taxon>
    </lineage>
</organism>
<comment type="similarity">
    <text evidence="2">Belongs to the SLC34A transporter family.</text>
</comment>
<keyword evidence="7" id="KW-0813">Transport</keyword>
<dbReference type="GO" id="GO:0030643">
    <property type="term" value="P:intracellular phosphate ion homeostasis"/>
    <property type="evidence" value="ECO:0007669"/>
    <property type="project" value="TreeGrafter"/>
</dbReference>
<feature type="transmembrane region" description="Helical" evidence="8">
    <location>
        <begin position="303"/>
        <end position="325"/>
    </location>
</feature>
<dbReference type="InterPro" id="IPR003841">
    <property type="entry name" value="Na/Pi_transpt"/>
</dbReference>
<dbReference type="PANTHER" id="PTHR10010">
    <property type="entry name" value="SOLUTE CARRIER FAMILY 34 SODIUM PHOSPHATE , MEMBER 2-RELATED"/>
    <property type="match status" value="1"/>
</dbReference>
<evidence type="ECO:0000256" key="4">
    <source>
        <dbReference type="ARBA" id="ARBA00022692"/>
    </source>
</evidence>
<reference evidence="9" key="3">
    <citation type="submission" date="2025-09" db="UniProtKB">
        <authorList>
            <consortium name="Ensembl"/>
        </authorList>
    </citation>
    <scope>IDENTIFICATION</scope>
</reference>
<evidence type="ECO:0000256" key="1">
    <source>
        <dbReference type="ARBA" id="ARBA00004424"/>
    </source>
</evidence>
<feature type="transmembrane region" description="Helical" evidence="8">
    <location>
        <begin position="258"/>
        <end position="283"/>
    </location>
</feature>
<reference evidence="9 10" key="1">
    <citation type="journal article" date="2021" name="G3 (Bethesda)">
        <title>Improved contiguity of the threespine stickleback genome using long-read sequencing.</title>
        <authorList>
            <person name="Nath S."/>
            <person name="Shaw D.E."/>
            <person name="White M.A."/>
        </authorList>
    </citation>
    <scope>NUCLEOTIDE SEQUENCE [LARGE SCALE GENOMIC DNA]</scope>
    <source>
        <strain evidence="9 10">Lake Benthic</strain>
    </source>
</reference>
<dbReference type="GO" id="GO:0005436">
    <property type="term" value="F:sodium:phosphate symporter activity"/>
    <property type="evidence" value="ECO:0007669"/>
    <property type="project" value="InterPro"/>
</dbReference>
<evidence type="ECO:0000256" key="8">
    <source>
        <dbReference type="SAM" id="Phobius"/>
    </source>
</evidence>
<dbReference type="GO" id="GO:0016324">
    <property type="term" value="C:apical plasma membrane"/>
    <property type="evidence" value="ECO:0007669"/>
    <property type="project" value="UniProtKB-SubCell"/>
</dbReference>
<feature type="transmembrane region" description="Helical" evidence="8">
    <location>
        <begin position="84"/>
        <end position="105"/>
    </location>
</feature>
<dbReference type="GO" id="GO:0044341">
    <property type="term" value="P:sodium-dependent phosphate transport"/>
    <property type="evidence" value="ECO:0007669"/>
    <property type="project" value="InterPro"/>
</dbReference>
<keyword evidence="3" id="KW-1003">Cell membrane</keyword>
<evidence type="ECO:0000313" key="10">
    <source>
        <dbReference type="Proteomes" id="UP000007635"/>
    </source>
</evidence>
<evidence type="ECO:0000256" key="6">
    <source>
        <dbReference type="ARBA" id="ARBA00023136"/>
    </source>
</evidence>
<keyword evidence="10" id="KW-1185">Reference proteome</keyword>
<evidence type="ECO:0000256" key="3">
    <source>
        <dbReference type="ARBA" id="ARBA00022475"/>
    </source>
</evidence>
<evidence type="ECO:0000256" key="2">
    <source>
        <dbReference type="ARBA" id="ARBA00005808"/>
    </source>
</evidence>
<accession>A0AAQ4QKL8</accession>
<feature type="transmembrane region" description="Helical" evidence="8">
    <location>
        <begin position="39"/>
        <end position="63"/>
    </location>
</feature>
<comment type="subcellular location">
    <subcellularLocation>
        <location evidence="1">Apical cell membrane</location>
        <topology evidence="1">Multi-pass membrane protein</topology>
    </subcellularLocation>
</comment>
<keyword evidence="6 8" id="KW-0472">Membrane</keyword>
<sequence>MRHLMTSINPVFTNDNVFCLFRRLVSVPALDTKGKALRVLVSVLKLILLLGFLYLFICSLDILSSAFQLVGGKAAGDILQDNTVLANPLAGLVIGVLVTLLVQSSSTSSSIVVSMVSSGLLTVQLAVPIIMGTNIGTSVTNTLVAMTQAGDRSVFRRAFAGATVHDFFNWLSVLVLLPLEVATGYMYVVTKLIIDSFKIESGEAPALLSVITDVVTESIIQLDESVISGIATGEPEARNKSLIKKWCQTFINTNLSDLAVGLILLALAMLVLCSCLVLIVKLLNSMLKGQVAAVIKKILNTDFPFPFGWVIGYVAILVGAGMTFIVQSSSVFTSAITPLVGIGVISIERAYPLSLGSNIGTTTTAILAAMASPGDTLGNALQIALVHFLFNISGIILWYPIPFTRFPIRLAKGLGNITASYRWFAAVYIISFFFILPLVIFSLSLAGWKVLLGVGAPLVMVAIVIVAINILQKRKPGFLPAALRSWDFLPLWAHSLSPWDKVVGVFTAKCCCCCKCCQFADDDKETGETESLENNSKSHTEVYDNPAMSAEKEVENEINLDLQTLKMTHL</sequence>
<feature type="transmembrane region" description="Helical" evidence="8">
    <location>
        <begin position="421"/>
        <end position="444"/>
    </location>
</feature>
<dbReference type="PANTHER" id="PTHR10010:SF47">
    <property type="entry name" value="SOLUTE CARRIER FAMILY 34 MEMBER 2A"/>
    <property type="match status" value="1"/>
</dbReference>
<dbReference type="GO" id="GO:0031982">
    <property type="term" value="C:vesicle"/>
    <property type="evidence" value="ECO:0007669"/>
    <property type="project" value="TreeGrafter"/>
</dbReference>
<feature type="transmembrane region" description="Helical" evidence="8">
    <location>
        <begin position="167"/>
        <end position="188"/>
    </location>
</feature>
<evidence type="ECO:0000313" key="9">
    <source>
        <dbReference type="Ensembl" id="ENSGACP00000051500.1"/>
    </source>
</evidence>
<name>A0AAQ4QKL8_GASAC</name>
<dbReference type="GO" id="GO:0005903">
    <property type="term" value="C:brush border"/>
    <property type="evidence" value="ECO:0007669"/>
    <property type="project" value="TreeGrafter"/>
</dbReference>